<dbReference type="InterPro" id="IPR016163">
    <property type="entry name" value="Ald_DH_C"/>
</dbReference>
<dbReference type="AlphaFoldDB" id="A0A975P029"/>
<feature type="active site" evidence="3">
    <location>
        <position position="243"/>
    </location>
</feature>
<evidence type="ECO:0000259" key="5">
    <source>
        <dbReference type="Pfam" id="PF00171"/>
    </source>
</evidence>
<name>A0A975P029_9BRAD</name>
<reference evidence="6 7" key="1">
    <citation type="submission" date="2021-06" db="EMBL/GenBank/DDBJ databases">
        <title>Bradyrhizobium sp. S2-11-4 Genome sequencing.</title>
        <authorList>
            <person name="Jin L."/>
        </authorList>
    </citation>
    <scope>NUCLEOTIDE SEQUENCE [LARGE SCALE GENOMIC DNA]</scope>
    <source>
        <strain evidence="6 7">S2-11-4</strain>
    </source>
</reference>
<comment type="similarity">
    <text evidence="1 4">Belongs to the aldehyde dehydrogenase family.</text>
</comment>
<dbReference type="InterPro" id="IPR044086">
    <property type="entry name" value="LUC3-like"/>
</dbReference>
<dbReference type="PROSITE" id="PS00687">
    <property type="entry name" value="ALDEHYDE_DEHYDR_GLU"/>
    <property type="match status" value="1"/>
</dbReference>
<evidence type="ECO:0000256" key="3">
    <source>
        <dbReference type="PROSITE-ProRule" id="PRU10007"/>
    </source>
</evidence>
<dbReference type="Gene3D" id="3.40.309.10">
    <property type="entry name" value="Aldehyde Dehydrogenase, Chain A, domain 2"/>
    <property type="match status" value="1"/>
</dbReference>
<dbReference type="Gene3D" id="3.40.605.10">
    <property type="entry name" value="Aldehyde Dehydrogenase, Chain A, domain 1"/>
    <property type="match status" value="1"/>
</dbReference>
<dbReference type="SUPFAM" id="SSF53720">
    <property type="entry name" value="ALDH-like"/>
    <property type="match status" value="1"/>
</dbReference>
<evidence type="ECO:0000313" key="6">
    <source>
        <dbReference type="EMBL" id="QWG24125.1"/>
    </source>
</evidence>
<dbReference type="FunFam" id="3.40.605.10:FF:000007">
    <property type="entry name" value="NAD/NADP-dependent betaine aldehyde dehydrogenase"/>
    <property type="match status" value="1"/>
</dbReference>
<evidence type="ECO:0000256" key="1">
    <source>
        <dbReference type="ARBA" id="ARBA00009986"/>
    </source>
</evidence>
<dbReference type="EMBL" id="CP076136">
    <property type="protein sequence ID" value="QWG24125.1"/>
    <property type="molecule type" value="Genomic_DNA"/>
</dbReference>
<dbReference type="InterPro" id="IPR016161">
    <property type="entry name" value="Ald_DH/histidinol_DH"/>
</dbReference>
<dbReference type="Pfam" id="PF00171">
    <property type="entry name" value="Aldedh"/>
    <property type="match status" value="1"/>
</dbReference>
<gene>
    <name evidence="6" type="ORF">KMZ93_04140</name>
</gene>
<evidence type="ECO:0000313" key="7">
    <source>
        <dbReference type="Proteomes" id="UP000676951"/>
    </source>
</evidence>
<organism evidence="6 7">
    <name type="scientific">Bradyrhizobium sediminis</name>
    <dbReference type="NCBI Taxonomy" id="2840469"/>
    <lineage>
        <taxon>Bacteria</taxon>
        <taxon>Pseudomonadati</taxon>
        <taxon>Pseudomonadota</taxon>
        <taxon>Alphaproteobacteria</taxon>
        <taxon>Hyphomicrobiales</taxon>
        <taxon>Nitrobacteraceae</taxon>
        <taxon>Bradyrhizobium</taxon>
    </lineage>
</organism>
<dbReference type="PANTHER" id="PTHR11699">
    <property type="entry name" value="ALDEHYDE DEHYDROGENASE-RELATED"/>
    <property type="match status" value="1"/>
</dbReference>
<feature type="domain" description="Aldehyde dehydrogenase" evidence="5">
    <location>
        <begin position="17"/>
        <end position="466"/>
    </location>
</feature>
<dbReference type="Proteomes" id="UP000676951">
    <property type="component" value="Chromosome"/>
</dbReference>
<accession>A0A975P029</accession>
<dbReference type="PROSITE" id="PS00070">
    <property type="entry name" value="ALDEHYDE_DEHYDR_CYS"/>
    <property type="match status" value="1"/>
</dbReference>
<dbReference type="GO" id="GO:0016620">
    <property type="term" value="F:oxidoreductase activity, acting on the aldehyde or oxo group of donors, NAD or NADP as acceptor"/>
    <property type="evidence" value="ECO:0007669"/>
    <property type="project" value="InterPro"/>
</dbReference>
<dbReference type="InterPro" id="IPR016160">
    <property type="entry name" value="Ald_DH_CS_CYS"/>
</dbReference>
<evidence type="ECO:0000256" key="2">
    <source>
        <dbReference type="ARBA" id="ARBA00023002"/>
    </source>
</evidence>
<dbReference type="InterPro" id="IPR016162">
    <property type="entry name" value="Ald_DH_N"/>
</dbReference>
<dbReference type="RefSeq" id="WP_215604872.1">
    <property type="nucleotide sequence ID" value="NZ_CP076136.1"/>
</dbReference>
<sequence length="468" mass="49670">MDGFSLIIGGEKKPTARFVEIRNPSNGTVVGRMPRATAADLDSAVTAAESAFRTWRMEPDAVRAEACRKIAATIDAHAEELAHLLTLEQGKPLNGLGSRFELGGAVAWTRYTAELALPVEVLQENEAGRVELHRKPIGVVGAITPWNWPVMIACWHIIPAVRTGNTVIIKPSPQTPLSTIRLVELINEILPAGVVNVVTGDNELGAAMTSHPGIAKLTFTGSTRTGRKIMASAAGTLKRLTLELGGNDAGIVLPDANVAEIIEGLFWGAFINSGQTCACLKRLYVHDSIYDEVCRRLTEYASKVVVGDGLADASALGPVQNRAQYDIVSSFVDEARARGGRVILGGNPKGGSGYFYPVTLVADVDHGCRLVDEEQFGPALPIIRYHDVAEAIAKANDNAAGLGGSVWGSNLDGAREVASQLECGSVWINKHGAIQPNAPFGGVKQSGVGVEFGIDGLKEFTTVQTVFC</sequence>
<dbReference type="FunFam" id="3.40.309.10:FF:000009">
    <property type="entry name" value="Aldehyde dehydrogenase A"/>
    <property type="match status" value="1"/>
</dbReference>
<dbReference type="InterPro" id="IPR015590">
    <property type="entry name" value="Aldehyde_DH_dom"/>
</dbReference>
<dbReference type="CDD" id="cd07106">
    <property type="entry name" value="ALDH_AldA-AAD23400"/>
    <property type="match status" value="1"/>
</dbReference>
<evidence type="ECO:0000256" key="4">
    <source>
        <dbReference type="RuleBase" id="RU003345"/>
    </source>
</evidence>
<protein>
    <submittedName>
        <fullName evidence="6">Aldehyde dehydrogenase family protein</fullName>
    </submittedName>
</protein>
<keyword evidence="7" id="KW-1185">Reference proteome</keyword>
<dbReference type="InterPro" id="IPR029510">
    <property type="entry name" value="Ald_DH_CS_GLU"/>
</dbReference>
<proteinExistence type="inferred from homology"/>
<keyword evidence="2 4" id="KW-0560">Oxidoreductase</keyword>